<comment type="caution">
    <text evidence="1">The sequence shown here is derived from an EMBL/GenBank/DDBJ whole genome shotgun (WGS) entry which is preliminary data.</text>
</comment>
<gene>
    <name evidence="1" type="ORF">GMARGA_LOCUS39120</name>
</gene>
<reference evidence="1 2" key="1">
    <citation type="submission" date="2021-06" db="EMBL/GenBank/DDBJ databases">
        <authorList>
            <person name="Kallberg Y."/>
            <person name="Tangrot J."/>
            <person name="Rosling A."/>
        </authorList>
    </citation>
    <scope>NUCLEOTIDE SEQUENCE [LARGE SCALE GENOMIC DNA]</scope>
    <source>
        <strain evidence="1 2">120-4 pot B 10/14</strain>
    </source>
</reference>
<organism evidence="1 2">
    <name type="scientific">Gigaspora margarita</name>
    <dbReference type="NCBI Taxonomy" id="4874"/>
    <lineage>
        <taxon>Eukaryota</taxon>
        <taxon>Fungi</taxon>
        <taxon>Fungi incertae sedis</taxon>
        <taxon>Mucoromycota</taxon>
        <taxon>Glomeromycotina</taxon>
        <taxon>Glomeromycetes</taxon>
        <taxon>Diversisporales</taxon>
        <taxon>Gigasporaceae</taxon>
        <taxon>Gigaspora</taxon>
    </lineage>
</organism>
<name>A0ABN7X7J1_GIGMA</name>
<evidence type="ECO:0000313" key="2">
    <source>
        <dbReference type="Proteomes" id="UP000789901"/>
    </source>
</evidence>
<proteinExistence type="predicted"/>
<keyword evidence="2" id="KW-1185">Reference proteome</keyword>
<dbReference type="Proteomes" id="UP000789901">
    <property type="component" value="Unassembled WGS sequence"/>
</dbReference>
<evidence type="ECO:0000313" key="1">
    <source>
        <dbReference type="EMBL" id="CAG8848301.1"/>
    </source>
</evidence>
<protein>
    <submittedName>
        <fullName evidence="1">26720_t:CDS:1</fullName>
    </submittedName>
</protein>
<sequence length="164" mass="19026">TIHPNDREINKCQLLINPSQPLNMKVQRKVKKDVQGKVKRIKQEATNRENDFDRKNASLVAEITYLKKLNQEGILVKKNAYTVYLAAWKNFNINSSLYLKALSKLTKKYYQNQKLGAISSYLANENPTTDPVVLEQIEKAVEKMKIIFPNFEMERQGQLYHIGL</sequence>
<dbReference type="EMBL" id="CAJVQB010091414">
    <property type="protein sequence ID" value="CAG8848301.1"/>
    <property type="molecule type" value="Genomic_DNA"/>
</dbReference>
<accession>A0ABN7X7J1</accession>
<feature type="non-terminal residue" evidence="1">
    <location>
        <position position="1"/>
    </location>
</feature>